<dbReference type="InterPro" id="IPR007931">
    <property type="entry name" value="TsetseEP"/>
</dbReference>
<feature type="chain" id="PRO_5012046985" evidence="1">
    <location>
        <begin position="27"/>
        <end position="206"/>
    </location>
</feature>
<proteinExistence type="predicted"/>
<sequence length="206" mass="22719">MKNVGLFSIIFFCGLSMAISLPYTSGQNVKDLSVNPLDKISLFELFSRSADIILRNPEGIAKCTEEYKETITEITQEYEDGSKGCTTKAESERAKVEKESEADQKDLAKRTNSVCENISKCQDLTTASLKLECFANEGLEGSKALTKVSNDAKKISLSLNEALRRIDSEERTCMAENKLKFESASAQATDDLNACMFESLNPPITV</sequence>
<accession>A0A1L8EB43</accession>
<evidence type="ECO:0000259" key="2">
    <source>
        <dbReference type="Pfam" id="PF05267"/>
    </source>
</evidence>
<organism evidence="3">
    <name type="scientific">Haematobia irritans</name>
    <name type="common">Horn fly</name>
    <name type="synonym">Conops irritans</name>
    <dbReference type="NCBI Taxonomy" id="7368"/>
    <lineage>
        <taxon>Eukaryota</taxon>
        <taxon>Metazoa</taxon>
        <taxon>Ecdysozoa</taxon>
        <taxon>Arthropoda</taxon>
        <taxon>Hexapoda</taxon>
        <taxon>Insecta</taxon>
        <taxon>Pterygota</taxon>
        <taxon>Neoptera</taxon>
        <taxon>Endopterygota</taxon>
        <taxon>Diptera</taxon>
        <taxon>Brachycera</taxon>
        <taxon>Muscomorpha</taxon>
        <taxon>Muscoidea</taxon>
        <taxon>Muscidae</taxon>
        <taxon>Haematobia</taxon>
    </lineage>
</organism>
<evidence type="ECO:0000313" key="3">
    <source>
        <dbReference type="EMBL" id="JAV15977.1"/>
    </source>
</evidence>
<name>A0A1L8EB43_HAEIR</name>
<reference evidence="3" key="1">
    <citation type="submission" date="2017-01" db="EMBL/GenBank/DDBJ databases">
        <title>An insight into the sialome and mialome of the horn fly, Haematobia irritans.</title>
        <authorList>
            <person name="Breijo M."/>
            <person name="Boiani M."/>
            <person name="Ures X."/>
            <person name="Rocha S."/>
            <person name="Sequeira M."/>
            <person name="Ribeiro J.M."/>
        </authorList>
    </citation>
    <scope>NUCLEOTIDE SEQUENCE</scope>
</reference>
<evidence type="ECO:0000256" key="1">
    <source>
        <dbReference type="SAM" id="SignalP"/>
    </source>
</evidence>
<dbReference type="EMBL" id="GFDG01002822">
    <property type="protein sequence ID" value="JAV15977.1"/>
    <property type="molecule type" value="Transcribed_RNA"/>
</dbReference>
<protein>
    <submittedName>
        <fullName evidence="3">Putative secreted protein</fullName>
    </submittedName>
</protein>
<dbReference type="AlphaFoldDB" id="A0A1L8EB43"/>
<dbReference type="Pfam" id="PF05267">
    <property type="entry name" value="DUF725"/>
    <property type="match status" value="1"/>
</dbReference>
<feature type="signal peptide" evidence="1">
    <location>
        <begin position="1"/>
        <end position="26"/>
    </location>
</feature>
<feature type="domain" description="Protein TsetseEP" evidence="2">
    <location>
        <begin position="62"/>
        <end position="176"/>
    </location>
</feature>
<keyword evidence="1" id="KW-0732">Signal</keyword>